<feature type="domain" description="Helicase C-terminal" evidence="8">
    <location>
        <begin position="851"/>
        <end position="1021"/>
    </location>
</feature>
<dbReference type="FunCoup" id="A0A0D1XMG8">
    <property type="interactions" value="949"/>
</dbReference>
<dbReference type="CDD" id="cd23827">
    <property type="entry name" value="RWD_YLR419W-like"/>
    <property type="match status" value="1"/>
</dbReference>
<dbReference type="SMART" id="SM00490">
    <property type="entry name" value="HELICc"/>
    <property type="match status" value="1"/>
</dbReference>
<keyword evidence="4" id="KW-0067">ATP-binding</keyword>
<dbReference type="Gene3D" id="1.20.120.1080">
    <property type="match status" value="1"/>
</dbReference>
<evidence type="ECO:0000256" key="3">
    <source>
        <dbReference type="ARBA" id="ARBA00022806"/>
    </source>
</evidence>
<dbReference type="RefSeq" id="XP_016213565.1">
    <property type="nucleotide sequence ID" value="XM_016358464.1"/>
</dbReference>
<protein>
    <recommendedName>
        <fullName evidence="11">P-loop containing nucleoside triphosphate hydrolase protein</fullName>
    </recommendedName>
</protein>
<dbReference type="HOGENOM" id="CLU_001832_4_0_1"/>
<dbReference type="VEuPathDB" id="FungiDB:PV09_05011"/>
<dbReference type="Proteomes" id="UP000053259">
    <property type="component" value="Unassembled WGS sequence"/>
</dbReference>
<evidence type="ECO:0000256" key="1">
    <source>
        <dbReference type="ARBA" id="ARBA00022741"/>
    </source>
</evidence>
<evidence type="ECO:0000259" key="7">
    <source>
        <dbReference type="PROSITE" id="PS51192"/>
    </source>
</evidence>
<reference evidence="9 10" key="1">
    <citation type="submission" date="2015-01" db="EMBL/GenBank/DDBJ databases">
        <title>The Genome Sequence of Ochroconis gallopava CBS43764.</title>
        <authorList>
            <consortium name="The Broad Institute Genomics Platform"/>
            <person name="Cuomo C."/>
            <person name="de Hoog S."/>
            <person name="Gorbushina A."/>
            <person name="Stielow B."/>
            <person name="Teixiera M."/>
            <person name="Abouelleil A."/>
            <person name="Chapman S.B."/>
            <person name="Priest M."/>
            <person name="Young S.K."/>
            <person name="Wortman J."/>
            <person name="Nusbaum C."/>
            <person name="Birren B."/>
        </authorList>
    </citation>
    <scope>NUCLEOTIDE SEQUENCE [LARGE SCALE GENOMIC DNA]</scope>
    <source>
        <strain evidence="9 10">CBS 43764</strain>
    </source>
</reference>
<dbReference type="GO" id="GO:0016787">
    <property type="term" value="F:hydrolase activity"/>
    <property type="evidence" value="ECO:0007669"/>
    <property type="project" value="UniProtKB-KW"/>
</dbReference>
<keyword evidence="10" id="KW-1185">Reference proteome</keyword>
<dbReference type="Pfam" id="PF05773">
    <property type="entry name" value="RWD"/>
    <property type="match status" value="1"/>
</dbReference>
<dbReference type="InterPro" id="IPR007502">
    <property type="entry name" value="Helicase-assoc_dom"/>
</dbReference>
<dbReference type="GeneID" id="27312984"/>
<dbReference type="Gene3D" id="3.10.110.10">
    <property type="entry name" value="Ubiquitin Conjugating Enzyme"/>
    <property type="match status" value="1"/>
</dbReference>
<dbReference type="Gene3D" id="3.40.50.300">
    <property type="entry name" value="P-loop containing nucleotide triphosphate hydrolases"/>
    <property type="match status" value="2"/>
</dbReference>
<evidence type="ECO:0000259" key="6">
    <source>
        <dbReference type="PROSITE" id="PS50908"/>
    </source>
</evidence>
<dbReference type="Pfam" id="PF24385">
    <property type="entry name" value="DSRM_DHX29"/>
    <property type="match status" value="1"/>
</dbReference>
<dbReference type="FunFam" id="3.40.50.300:FF:001214">
    <property type="entry name" value="DExH-box ATP-dependent RNA helicase"/>
    <property type="match status" value="1"/>
</dbReference>
<evidence type="ECO:0000256" key="2">
    <source>
        <dbReference type="ARBA" id="ARBA00022801"/>
    </source>
</evidence>
<dbReference type="GO" id="GO:1990904">
    <property type="term" value="C:ribonucleoprotein complex"/>
    <property type="evidence" value="ECO:0007669"/>
    <property type="project" value="UniProtKB-ARBA"/>
</dbReference>
<dbReference type="STRING" id="253628.A0A0D1XMG8"/>
<feature type="region of interest" description="Disordered" evidence="5">
    <location>
        <begin position="1"/>
        <end position="87"/>
    </location>
</feature>
<dbReference type="GO" id="GO:0005524">
    <property type="term" value="F:ATP binding"/>
    <property type="evidence" value="ECO:0007669"/>
    <property type="project" value="UniProtKB-KW"/>
</dbReference>
<dbReference type="CDD" id="cd18791">
    <property type="entry name" value="SF2_C_RHA"/>
    <property type="match status" value="1"/>
</dbReference>
<feature type="domain" description="Helicase ATP-binding" evidence="7">
    <location>
        <begin position="619"/>
        <end position="795"/>
    </location>
</feature>
<keyword evidence="3" id="KW-0347">Helicase</keyword>
<dbReference type="SUPFAM" id="SSF54768">
    <property type="entry name" value="dsRNA-binding domain-like"/>
    <property type="match status" value="1"/>
</dbReference>
<dbReference type="SUPFAM" id="SSF54495">
    <property type="entry name" value="UBC-like"/>
    <property type="match status" value="1"/>
</dbReference>
<evidence type="ECO:0000313" key="10">
    <source>
        <dbReference type="Proteomes" id="UP000053259"/>
    </source>
</evidence>
<dbReference type="SMART" id="SM00847">
    <property type="entry name" value="HA2"/>
    <property type="match status" value="1"/>
</dbReference>
<accession>A0A0D1XMG8</accession>
<sequence length="1395" mass="153595">MPKNAHPPRGGSKKSAPSAAQPTSDDGPKIIFTNAKDNPRKGKKNNETSTNSAESSKAKGKAKGVPETPTEDGPKRPDTRTLIGGASWTGKLPVNMLSEHCQKQKWDKPEYTMMKTDHGFVSGVILKATHPKTRETTTLPQIRFPKEHQAVAGQETAVEARHFAAAYALFRFSSMKNLHMMMPPKYKDLWKGLFTDLKKEDEAQGRGWMYAPDPFAMAKEREDEAAAKAKRREEMERSKAKEQASGKGPGNVVIGGSEGSQVRPWTRAPKIDMGRKTRLHVEQLIRKHAVWGSSAGGLSSKQRSALVVDVSKLGFRAAHVEEAMEVCGSREELLEWLLIHVPEDDLPKWSLPENYTAGVSLASSDLKREAIIKRLASSGYATDLCEMALDAGKGDESRASTYLQKLLLEEVGDIQSLAEEMARASLGDEDSTVWEDEQAVLASIYDDKYNSPNPESCSIRIEPEGCNRVVITLGLRKPIGPYPENLPLLSINAELPAYIRLSILKQALRFAKDNLLGDQMIFSIVDWIEHNSAAIIEQPGRLADVSSATAAGESKTAAASFSKFRPQKRRPRPLDEKATRALSTQMMESWKQKQTTAEQERMLVIRRSLPAWKLQDAIVEAVNGHQVTIISGETGSGKSTQSVQFILDDMIRRERGGVTNIICTQPRRISALGLADRVAEERCSKVGEEVGYIIRGESKYKEGQTKITFVTTGVLLRRLQSSGGSTKDVVASLSDVSHVVIDEVHERSLDTDFLLVLLRDVLRQRRDLKVILMSATLDADIFAQYFSGTGGVARVEIEGRTHPVQDLYLDDVVRITGFNGHSEEDDFEEPEVQKQLAGTLRGIGMRINYDLIAQTVQYIDHELGNQDGGILIFLPGTMEIDRTIQALRNVPNIHALPLHASLLPAEQRRVFPPAPKGMRKVIASTNVAETSITIEDVVAVIDTGRVKETTFDPQSNMVKLQEVWASKAACKQRRGRAGRVRAGKCYKLFTRAAEAKMPERPEPEIRRVPLEQLCLSVKAMGIRDVPAFLAGALTPPDRMAVGGAITLLGRMGALDGDELTALGRHLSMIPADLRCGKLLVYGSIFGCLDACLTMASILTVRSPFVSPQAKREEAKAARAVFAAGGHGDLVADLRAYDQYTANRKILPTRDLRRWCEDNFLSMATLNDITSNRSQYISSLKEIGFLPFGADNATLAAMNSNSSSDALLRALIAGSFNPQIARVEYPETKFAATSTGAMALDPEAKTIKYFTEDASASGDGQQQPRNDRVFIHPSSTLFDASSFPSNTTFMTFFEKISTSKIFLRNVTPVNAYAVMMFGGGVEVDTYGRGVVVDGWIRLKGWARIGVLVGRLRKMLDRVLEERIERPGLAVGGNGEDVDQEIVRVVRKLIELDGLDR</sequence>
<dbReference type="InterPro" id="IPR011545">
    <property type="entry name" value="DEAD/DEAH_box_helicase_dom"/>
</dbReference>
<organism evidence="9 10">
    <name type="scientific">Verruconis gallopava</name>
    <dbReference type="NCBI Taxonomy" id="253628"/>
    <lineage>
        <taxon>Eukaryota</taxon>
        <taxon>Fungi</taxon>
        <taxon>Dikarya</taxon>
        <taxon>Ascomycota</taxon>
        <taxon>Pezizomycotina</taxon>
        <taxon>Dothideomycetes</taxon>
        <taxon>Pleosporomycetidae</taxon>
        <taxon>Venturiales</taxon>
        <taxon>Sympoventuriaceae</taxon>
        <taxon>Verruconis</taxon>
    </lineage>
</organism>
<dbReference type="InterPro" id="IPR027417">
    <property type="entry name" value="P-loop_NTPase"/>
</dbReference>
<dbReference type="PANTHER" id="PTHR18934">
    <property type="entry name" value="ATP-DEPENDENT RNA HELICASE"/>
    <property type="match status" value="1"/>
</dbReference>
<dbReference type="InterPro" id="IPR011709">
    <property type="entry name" value="DEAD-box_helicase_OB_fold"/>
</dbReference>
<dbReference type="InterPro" id="IPR002464">
    <property type="entry name" value="DNA/RNA_helicase_DEAH_CS"/>
</dbReference>
<proteinExistence type="predicted"/>
<dbReference type="GO" id="GO:0003723">
    <property type="term" value="F:RNA binding"/>
    <property type="evidence" value="ECO:0007669"/>
    <property type="project" value="TreeGrafter"/>
</dbReference>
<dbReference type="Pfam" id="PF00270">
    <property type="entry name" value="DEAD"/>
    <property type="match status" value="1"/>
</dbReference>
<dbReference type="Pfam" id="PF07717">
    <property type="entry name" value="OB_NTP_bind"/>
    <property type="match status" value="1"/>
</dbReference>
<dbReference type="Pfam" id="PF26026">
    <property type="entry name" value="RNA_hel_CTD"/>
    <property type="match status" value="1"/>
</dbReference>
<name>A0A0D1XMG8_9PEZI</name>
<dbReference type="SUPFAM" id="SSF52540">
    <property type="entry name" value="P-loop containing nucleoside triphosphate hydrolases"/>
    <property type="match status" value="1"/>
</dbReference>
<evidence type="ECO:0008006" key="11">
    <source>
        <dbReference type="Google" id="ProtNLM"/>
    </source>
</evidence>
<dbReference type="InterPro" id="IPR016135">
    <property type="entry name" value="UBQ-conjugating_enzyme/RWD"/>
</dbReference>
<dbReference type="InParanoid" id="A0A0D1XMG8"/>
<dbReference type="Pfam" id="PF00271">
    <property type="entry name" value="Helicase_C"/>
    <property type="match status" value="1"/>
</dbReference>
<dbReference type="OrthoDB" id="5600252at2759"/>
<keyword evidence="1" id="KW-0547">Nucleotide-binding</keyword>
<feature type="compositionally biased region" description="Basic and acidic residues" evidence="5">
    <location>
        <begin position="37"/>
        <end position="46"/>
    </location>
</feature>
<dbReference type="InterPro" id="IPR059023">
    <property type="entry name" value="RNA_hel_CTD"/>
</dbReference>
<dbReference type="PROSITE" id="PS51194">
    <property type="entry name" value="HELICASE_CTER"/>
    <property type="match status" value="1"/>
</dbReference>
<evidence type="ECO:0000313" key="9">
    <source>
        <dbReference type="EMBL" id="KIW03696.1"/>
    </source>
</evidence>
<dbReference type="GO" id="GO:0004386">
    <property type="term" value="F:helicase activity"/>
    <property type="evidence" value="ECO:0007669"/>
    <property type="project" value="UniProtKB-KW"/>
</dbReference>
<dbReference type="FunFam" id="3.40.50.300:FF:000868">
    <property type="entry name" value="DEAD/DEAH box helicase, putative"/>
    <property type="match status" value="1"/>
</dbReference>
<dbReference type="PANTHER" id="PTHR18934:SF267">
    <property type="entry name" value="ATP-DEPENDENT RNA HELICASE YLR419W-RELATED"/>
    <property type="match status" value="1"/>
</dbReference>
<feature type="domain" description="RWD" evidence="6">
    <location>
        <begin position="436"/>
        <end position="535"/>
    </location>
</feature>
<evidence type="ECO:0000256" key="4">
    <source>
        <dbReference type="ARBA" id="ARBA00022840"/>
    </source>
</evidence>
<gene>
    <name evidence="9" type="ORF">PV09_05011</name>
</gene>
<dbReference type="SMART" id="SM00487">
    <property type="entry name" value="DEXDc"/>
    <property type="match status" value="1"/>
</dbReference>
<feature type="region of interest" description="Disordered" evidence="5">
    <location>
        <begin position="556"/>
        <end position="575"/>
    </location>
</feature>
<dbReference type="PROSITE" id="PS00690">
    <property type="entry name" value="DEAH_ATP_HELICASE"/>
    <property type="match status" value="1"/>
</dbReference>
<evidence type="ECO:0000259" key="8">
    <source>
        <dbReference type="PROSITE" id="PS51194"/>
    </source>
</evidence>
<dbReference type="InterPro" id="IPR006575">
    <property type="entry name" value="RWD_dom"/>
</dbReference>
<feature type="region of interest" description="Disordered" evidence="5">
    <location>
        <begin position="221"/>
        <end position="260"/>
    </location>
</feature>
<dbReference type="PROSITE" id="PS50908">
    <property type="entry name" value="RWD"/>
    <property type="match status" value="1"/>
</dbReference>
<dbReference type="PROSITE" id="PS51192">
    <property type="entry name" value="HELICASE_ATP_BIND_1"/>
    <property type="match status" value="1"/>
</dbReference>
<keyword evidence="2" id="KW-0378">Hydrolase</keyword>
<dbReference type="Pfam" id="PF21010">
    <property type="entry name" value="HA2_C"/>
    <property type="match status" value="1"/>
</dbReference>
<dbReference type="InterPro" id="IPR001650">
    <property type="entry name" value="Helicase_C-like"/>
</dbReference>
<dbReference type="EMBL" id="KN847543">
    <property type="protein sequence ID" value="KIW03696.1"/>
    <property type="molecule type" value="Genomic_DNA"/>
</dbReference>
<dbReference type="InterPro" id="IPR056328">
    <property type="entry name" value="DSRM_DHX29"/>
</dbReference>
<evidence type="ECO:0000256" key="5">
    <source>
        <dbReference type="SAM" id="MobiDB-lite"/>
    </source>
</evidence>
<dbReference type="InterPro" id="IPR014001">
    <property type="entry name" value="Helicase_ATP-bd"/>
</dbReference>
<dbReference type="CDD" id="cd17917">
    <property type="entry name" value="DEXHc_RHA-like"/>
    <property type="match status" value="1"/>
</dbReference>
<feature type="compositionally biased region" description="Basic and acidic residues" evidence="5">
    <location>
        <begin position="221"/>
        <end position="244"/>
    </location>
</feature>